<dbReference type="AlphaFoldDB" id="A0A1F6G8Q9"/>
<dbReference type="InterPro" id="IPR003615">
    <property type="entry name" value="HNH_nuc"/>
</dbReference>
<dbReference type="Proteomes" id="UP000178449">
    <property type="component" value="Unassembled WGS sequence"/>
</dbReference>
<dbReference type="PANTHER" id="PTHR33427:SF3">
    <property type="entry name" value="HNH ENDONUCLEASE"/>
    <property type="match status" value="1"/>
</dbReference>
<dbReference type="PANTHER" id="PTHR33427">
    <property type="entry name" value="HNH ENDONUCLEASE"/>
    <property type="match status" value="1"/>
</dbReference>
<dbReference type="Pfam" id="PF01844">
    <property type="entry name" value="HNH"/>
    <property type="match status" value="1"/>
</dbReference>
<dbReference type="EMBL" id="MFNE01000038">
    <property type="protein sequence ID" value="OGG94490.1"/>
    <property type="molecule type" value="Genomic_DNA"/>
</dbReference>
<dbReference type="Gene3D" id="1.10.30.50">
    <property type="match status" value="1"/>
</dbReference>
<dbReference type="GO" id="GO:0004519">
    <property type="term" value="F:endonuclease activity"/>
    <property type="evidence" value="ECO:0007669"/>
    <property type="project" value="InterPro"/>
</dbReference>
<evidence type="ECO:0000313" key="4">
    <source>
        <dbReference type="Proteomes" id="UP000178449"/>
    </source>
</evidence>
<organism evidence="3 4">
    <name type="scientific">Candidatus Lambdaproteobacteria bacterium RIFOXYD2_FULL_50_16</name>
    <dbReference type="NCBI Taxonomy" id="1817772"/>
    <lineage>
        <taxon>Bacteria</taxon>
        <taxon>Pseudomonadati</taxon>
        <taxon>Pseudomonadota</taxon>
        <taxon>Candidatus Lambdaproteobacteria</taxon>
    </lineage>
</organism>
<dbReference type="InterPro" id="IPR002711">
    <property type="entry name" value="HNH"/>
</dbReference>
<reference evidence="3 4" key="1">
    <citation type="journal article" date="2016" name="Nat. Commun.">
        <title>Thousands of microbial genomes shed light on interconnected biogeochemical processes in an aquifer system.</title>
        <authorList>
            <person name="Anantharaman K."/>
            <person name="Brown C.T."/>
            <person name="Hug L.A."/>
            <person name="Sharon I."/>
            <person name="Castelle C.J."/>
            <person name="Probst A.J."/>
            <person name="Thomas B.C."/>
            <person name="Singh A."/>
            <person name="Wilkins M.J."/>
            <person name="Karaoz U."/>
            <person name="Brodie E.L."/>
            <person name="Williams K.H."/>
            <person name="Hubbard S.S."/>
            <person name="Banfield J.F."/>
        </authorList>
    </citation>
    <scope>NUCLEOTIDE SEQUENCE [LARGE SCALE GENOMIC DNA]</scope>
</reference>
<feature type="compositionally biased region" description="Basic and acidic residues" evidence="1">
    <location>
        <begin position="43"/>
        <end position="54"/>
    </location>
</feature>
<name>A0A1F6G8Q9_9PROT</name>
<comment type="caution">
    <text evidence="3">The sequence shown here is derived from an EMBL/GenBank/DDBJ whole genome shotgun (WGS) entry which is preliminary data.</text>
</comment>
<feature type="domain" description="HNH" evidence="2">
    <location>
        <begin position="42"/>
        <end position="80"/>
    </location>
</feature>
<feature type="region of interest" description="Disordered" evidence="1">
    <location>
        <begin position="15"/>
        <end position="82"/>
    </location>
</feature>
<evidence type="ECO:0000313" key="3">
    <source>
        <dbReference type="EMBL" id="OGG94490.1"/>
    </source>
</evidence>
<dbReference type="GO" id="GO:0008270">
    <property type="term" value="F:zinc ion binding"/>
    <property type="evidence" value="ECO:0007669"/>
    <property type="project" value="InterPro"/>
</dbReference>
<dbReference type="STRING" id="1817772.A2527_01390"/>
<dbReference type="GO" id="GO:0003676">
    <property type="term" value="F:nucleic acid binding"/>
    <property type="evidence" value="ECO:0007669"/>
    <property type="project" value="InterPro"/>
</dbReference>
<dbReference type="CDD" id="cd00085">
    <property type="entry name" value="HNHc"/>
    <property type="match status" value="1"/>
</dbReference>
<feature type="compositionally biased region" description="Basic and acidic residues" evidence="1">
    <location>
        <begin position="15"/>
        <end position="30"/>
    </location>
</feature>
<proteinExistence type="predicted"/>
<gene>
    <name evidence="3" type="ORF">A2527_01390</name>
</gene>
<sequence>MSFSDEKLEKIWDKGAKIPGKDPDLYRRDDEGNEIYKPSYGKNGEKSWEVDHSKPQAKGGTDHLNNLRPLQSDANREKGDKY</sequence>
<accession>A0A1F6G8Q9</accession>
<evidence type="ECO:0000259" key="2">
    <source>
        <dbReference type="Pfam" id="PF01844"/>
    </source>
</evidence>
<evidence type="ECO:0000256" key="1">
    <source>
        <dbReference type="SAM" id="MobiDB-lite"/>
    </source>
</evidence>
<protein>
    <recommendedName>
        <fullName evidence="2">HNH domain-containing protein</fullName>
    </recommendedName>
</protein>